<accession>A0ABT0FB95</accession>
<evidence type="ECO:0000313" key="2">
    <source>
        <dbReference type="Proteomes" id="UP001300096"/>
    </source>
</evidence>
<dbReference type="Proteomes" id="UP001300096">
    <property type="component" value="Unassembled WGS sequence"/>
</dbReference>
<evidence type="ECO:0000313" key="1">
    <source>
        <dbReference type="EMBL" id="MCK2035333.1"/>
    </source>
</evidence>
<organism evidence="1 2">
    <name type="scientific">Microbacterium croceum</name>
    <dbReference type="NCBI Taxonomy" id="2851645"/>
    <lineage>
        <taxon>Bacteria</taxon>
        <taxon>Bacillati</taxon>
        <taxon>Actinomycetota</taxon>
        <taxon>Actinomycetes</taxon>
        <taxon>Micrococcales</taxon>
        <taxon>Microbacteriaceae</taxon>
        <taxon>Microbacterium</taxon>
    </lineage>
</organism>
<dbReference type="EMBL" id="JAHWXN010000001">
    <property type="protein sequence ID" value="MCK2035333.1"/>
    <property type="molecule type" value="Genomic_DNA"/>
</dbReference>
<gene>
    <name evidence="1" type="ORF">KZC51_04210</name>
</gene>
<proteinExistence type="predicted"/>
<name>A0ABT0FB95_9MICO</name>
<protein>
    <submittedName>
        <fullName evidence="1">Uncharacterized protein</fullName>
    </submittedName>
</protein>
<dbReference type="RefSeq" id="WP_247628761.1">
    <property type="nucleotide sequence ID" value="NZ_JAHWXN010000001.1"/>
</dbReference>
<keyword evidence="2" id="KW-1185">Reference proteome</keyword>
<sequence>MAESVVLIMASYWARSTLHWYPDRGWILEDDRPHEIRDDGVLAWFGDEGFRRRDALQASGQWRYEPLSAPLIGRRISEQIAEAGWMVRVDTRAEFCVERGGCVLAVDGTRPGLLRLDDGAAARETDRIDTAERWLLESALGAEAVSGIAEIMSVVMHRDGNPSGDPRG</sequence>
<comment type="caution">
    <text evidence="1">The sequence shown here is derived from an EMBL/GenBank/DDBJ whole genome shotgun (WGS) entry which is preliminary data.</text>
</comment>
<reference evidence="1 2" key="1">
    <citation type="submission" date="2021-06" db="EMBL/GenBank/DDBJ databases">
        <title>Genome-based taxonomic framework of Microbacterium strains isolated from marine environment, the description of four new species and reclassification of four preexisting species.</title>
        <authorList>
            <person name="Lee S.D."/>
            <person name="Kim S.-M."/>
            <person name="Byeon Y.-S."/>
            <person name="Yang H.L."/>
            <person name="Kim I.S."/>
        </authorList>
    </citation>
    <scope>NUCLEOTIDE SEQUENCE [LARGE SCALE GENOMIC DNA]</scope>
    <source>
        <strain evidence="1 2">SSW1-49</strain>
    </source>
</reference>